<dbReference type="InterPro" id="IPR003395">
    <property type="entry name" value="RecF/RecN/SMC_N"/>
</dbReference>
<keyword evidence="4" id="KW-0547">Nucleotide-binding</keyword>
<dbReference type="GeneID" id="68840011"/>
<keyword evidence="7 9" id="KW-0234">DNA repair</keyword>
<accession>A0A1D9LCB3</accession>
<evidence type="ECO:0000256" key="7">
    <source>
        <dbReference type="ARBA" id="ARBA00023204"/>
    </source>
</evidence>
<comment type="similarity">
    <text evidence="2 9">Belongs to the RecN family.</text>
</comment>
<evidence type="ECO:0000256" key="3">
    <source>
        <dbReference type="ARBA" id="ARBA00021315"/>
    </source>
</evidence>
<dbReference type="FunFam" id="3.40.50.300:FF:000319">
    <property type="entry name" value="DNA repair protein RecN"/>
    <property type="match status" value="1"/>
</dbReference>
<dbReference type="InterPro" id="IPR027417">
    <property type="entry name" value="P-loop_NTPase"/>
</dbReference>
<dbReference type="EMBL" id="CP017707">
    <property type="protein sequence ID" value="AOZ48909.1"/>
    <property type="molecule type" value="Genomic_DNA"/>
</dbReference>
<sequence>MLLSLTVKDFVIVDSIALDFSDGFTVLTGETGAGKSIMLDALGLLLGDRADGTQVREGAERAEITAEFSTANRPEVDAWLTDNELSGDEGVLLLRRLIDRGGRSKSFVNGQAATLAQLKSLGEFLVDIHGQHAHQSLMKSETQRQLLDAYAGSTTLARDANKAWQEWQAARQARQDAERMSRESEVERERLTWQIGELTELNLLPDEWTTLSQSHTRLANSAELVQSAQQAVDVLSENDDSCLSQLAHVQTRLSKLSNLDPRLSDTLSLLDSVDAELREVVYSLRDYASDIDQDANQLVEMERRLDLLMSTARKYRVQPADLSDKLADWQQQLSALEASVDVEALSVAEAASLARYRALAEALSGKRRQAASELSERISGEMGRLAMGGARFAIELSALAEPGAHGMESIEYLVAANAGTSLRPLAKVASGGELSRISLAMQVVISQVASVPTLIFDEVDVGIGGRVAEVIGHMLRDLGQRYQVLCITHLPQVASCGKHHWQVSKRERKGQVLSNIAPLDAEQRVLEIARMLGGVELTQTTREHAAEMLASNAAAL</sequence>
<dbReference type="GO" id="GO:0043590">
    <property type="term" value="C:bacterial nucleoid"/>
    <property type="evidence" value="ECO:0007669"/>
    <property type="project" value="TreeGrafter"/>
</dbReference>
<feature type="domain" description="RecF/RecN/SMC N-terminal" evidence="11">
    <location>
        <begin position="4"/>
        <end position="507"/>
    </location>
</feature>
<evidence type="ECO:0000256" key="8">
    <source>
        <dbReference type="ARBA" id="ARBA00033408"/>
    </source>
</evidence>
<organism evidence="12 13">
    <name type="scientific">Chromobacterium vaccinii</name>
    <dbReference type="NCBI Taxonomy" id="1108595"/>
    <lineage>
        <taxon>Bacteria</taxon>
        <taxon>Pseudomonadati</taxon>
        <taxon>Pseudomonadota</taxon>
        <taxon>Betaproteobacteria</taxon>
        <taxon>Neisseriales</taxon>
        <taxon>Chromobacteriaceae</taxon>
        <taxon>Chromobacterium</taxon>
    </lineage>
</organism>
<evidence type="ECO:0000256" key="6">
    <source>
        <dbReference type="ARBA" id="ARBA00022840"/>
    </source>
</evidence>
<dbReference type="GO" id="GO:0009432">
    <property type="term" value="P:SOS response"/>
    <property type="evidence" value="ECO:0007669"/>
    <property type="project" value="TreeGrafter"/>
</dbReference>
<name>A0A1D9LCB3_9NEIS</name>
<protein>
    <recommendedName>
        <fullName evidence="3 9">DNA repair protein RecN</fullName>
    </recommendedName>
    <alternativeName>
        <fullName evidence="8 9">Recombination protein N</fullName>
    </alternativeName>
</protein>
<evidence type="ECO:0000313" key="13">
    <source>
        <dbReference type="Proteomes" id="UP000178776"/>
    </source>
</evidence>
<proteinExistence type="inferred from homology"/>
<dbReference type="GO" id="GO:0006310">
    <property type="term" value="P:DNA recombination"/>
    <property type="evidence" value="ECO:0007669"/>
    <property type="project" value="InterPro"/>
</dbReference>
<dbReference type="Pfam" id="PF02463">
    <property type="entry name" value="SMC_N"/>
    <property type="match status" value="1"/>
</dbReference>
<feature type="coiled-coil region" evidence="10">
    <location>
        <begin position="284"/>
        <end position="318"/>
    </location>
</feature>
<comment type="function">
    <text evidence="1 9">May be involved in recombinational repair of damaged DNA.</text>
</comment>
<keyword evidence="5 9" id="KW-0227">DNA damage</keyword>
<evidence type="ECO:0000256" key="1">
    <source>
        <dbReference type="ARBA" id="ARBA00003618"/>
    </source>
</evidence>
<evidence type="ECO:0000256" key="2">
    <source>
        <dbReference type="ARBA" id="ARBA00009441"/>
    </source>
</evidence>
<dbReference type="KEGG" id="cvc:BKX93_02125"/>
<dbReference type="NCBIfam" id="NF008121">
    <property type="entry name" value="PRK10869.1"/>
    <property type="match status" value="1"/>
</dbReference>
<dbReference type="RefSeq" id="WP_070978501.1">
    <property type="nucleotide sequence ID" value="NZ_CP017707.1"/>
</dbReference>
<dbReference type="STRING" id="1108595.BKX93_02125"/>
<gene>
    <name evidence="12" type="ORF">BKX93_02125</name>
</gene>
<dbReference type="AlphaFoldDB" id="A0A1D9LCB3"/>
<dbReference type="FunFam" id="3.40.50.300:FF:000356">
    <property type="entry name" value="DNA repair protein RecN"/>
    <property type="match status" value="1"/>
</dbReference>
<dbReference type="InterPro" id="IPR004604">
    <property type="entry name" value="DNA_recomb/repair_RecN"/>
</dbReference>
<evidence type="ECO:0000256" key="4">
    <source>
        <dbReference type="ARBA" id="ARBA00022741"/>
    </source>
</evidence>
<evidence type="ECO:0000256" key="9">
    <source>
        <dbReference type="PIRNR" id="PIRNR003128"/>
    </source>
</evidence>
<evidence type="ECO:0000256" key="5">
    <source>
        <dbReference type="ARBA" id="ARBA00022763"/>
    </source>
</evidence>
<keyword evidence="10" id="KW-0175">Coiled coil</keyword>
<dbReference type="Gene3D" id="3.40.50.300">
    <property type="entry name" value="P-loop containing nucleotide triphosphate hydrolases"/>
    <property type="match status" value="2"/>
</dbReference>
<dbReference type="NCBIfam" id="TIGR00634">
    <property type="entry name" value="recN"/>
    <property type="match status" value="1"/>
</dbReference>
<keyword evidence="6" id="KW-0067">ATP-binding</keyword>
<dbReference type="Proteomes" id="UP000178776">
    <property type="component" value="Chromosome"/>
</dbReference>
<evidence type="ECO:0000313" key="12">
    <source>
        <dbReference type="EMBL" id="AOZ48909.1"/>
    </source>
</evidence>
<dbReference type="PANTHER" id="PTHR11059">
    <property type="entry name" value="DNA REPAIR PROTEIN RECN"/>
    <property type="match status" value="1"/>
</dbReference>
<dbReference type="GO" id="GO:0006281">
    <property type="term" value="P:DNA repair"/>
    <property type="evidence" value="ECO:0007669"/>
    <property type="project" value="UniProtKB-KW"/>
</dbReference>
<dbReference type="PIRSF" id="PIRSF003128">
    <property type="entry name" value="RecN"/>
    <property type="match status" value="1"/>
</dbReference>
<dbReference type="CDD" id="cd03241">
    <property type="entry name" value="ABC_RecN"/>
    <property type="match status" value="2"/>
</dbReference>
<dbReference type="SUPFAM" id="SSF52540">
    <property type="entry name" value="P-loop containing nucleoside triphosphate hydrolases"/>
    <property type="match status" value="1"/>
</dbReference>
<evidence type="ECO:0000256" key="10">
    <source>
        <dbReference type="SAM" id="Coils"/>
    </source>
</evidence>
<evidence type="ECO:0000259" key="11">
    <source>
        <dbReference type="Pfam" id="PF02463"/>
    </source>
</evidence>
<reference evidence="12 13" key="1">
    <citation type="submission" date="2016-10" db="EMBL/GenBank/DDBJ databases">
        <title>Chromobacterium muskegensis sp. nov., an insecticidal bacterium isolated from Sphagnum bogs.</title>
        <authorList>
            <person name="Sparks M.E."/>
            <person name="Blackburn M.B."/>
            <person name="Gundersen-Rindal D.E."/>
            <person name="Mitchell A."/>
            <person name="Farrar R."/>
            <person name="Kuhar D."/>
        </authorList>
    </citation>
    <scope>NUCLEOTIDE SEQUENCE [LARGE SCALE GENOMIC DNA]</scope>
    <source>
        <strain evidence="12 13">21-1</strain>
    </source>
</reference>
<dbReference type="PANTHER" id="PTHR11059:SF0">
    <property type="entry name" value="DNA REPAIR PROTEIN RECN"/>
    <property type="match status" value="1"/>
</dbReference>
<dbReference type="GO" id="GO:0005524">
    <property type="term" value="F:ATP binding"/>
    <property type="evidence" value="ECO:0007669"/>
    <property type="project" value="UniProtKB-KW"/>
</dbReference>